<keyword evidence="5" id="KW-0560">Oxidoreductase</keyword>
<keyword evidence="3 6" id="KW-0479">Metal-binding</keyword>
<evidence type="ECO:0000256" key="6">
    <source>
        <dbReference type="RuleBase" id="RU361277"/>
    </source>
</evidence>
<sequence length="405" mass="43333">MLSRLSQLAPISRRVPTYLAPISRATTASPSVARSPARPARSHATMTNDTLAADGKMQAARYYGRGDIRVERVPVPQVKPGTVAIDVAYCGICGSDLHEYLDGPIFCPIHRHPWSKEQIPVTMGHEFSGRVAEVGEGVTDLAVGDNVCVEPYILDPAVDTSPANNTYHLSKGMGFIGLSGGGGGLSERIVVPRRWVHPVGDIKLNEAALIEPLCVAHHAFRRSGAQPGDTALITGAGPIGLLTAAICKAKGVRAVMSEPSELRRKKALETGVAEAVFDPRQVDVAAELQKTGGADVGFECTSVQVAFDTLVDALKPAGTIVIVSIWGHKAQLDMQKIVLKELSLKGTIAYANDHPEVIRLVQEGKIDLKPFITKVIGLNELVTDGFDTLINRNDTAVKILVDPRK</sequence>
<evidence type="ECO:0000256" key="4">
    <source>
        <dbReference type="ARBA" id="ARBA00022833"/>
    </source>
</evidence>
<dbReference type="InterPro" id="IPR013149">
    <property type="entry name" value="ADH-like_C"/>
</dbReference>
<dbReference type="PANTHER" id="PTHR43161">
    <property type="entry name" value="SORBITOL DEHYDROGENASE"/>
    <property type="match status" value="1"/>
</dbReference>
<dbReference type="SMART" id="SM00829">
    <property type="entry name" value="PKS_ER"/>
    <property type="match status" value="1"/>
</dbReference>
<dbReference type="GO" id="GO:0008270">
    <property type="term" value="F:zinc ion binding"/>
    <property type="evidence" value="ECO:0007669"/>
    <property type="project" value="InterPro"/>
</dbReference>
<feature type="domain" description="Enoyl reductase (ER)" evidence="7">
    <location>
        <begin position="64"/>
        <end position="401"/>
    </location>
</feature>
<dbReference type="PROSITE" id="PS00059">
    <property type="entry name" value="ADH_ZINC"/>
    <property type="match status" value="1"/>
</dbReference>
<comment type="cofactor">
    <cofactor evidence="1 6">
        <name>Zn(2+)</name>
        <dbReference type="ChEBI" id="CHEBI:29105"/>
    </cofactor>
</comment>
<evidence type="ECO:0000256" key="2">
    <source>
        <dbReference type="ARBA" id="ARBA00008072"/>
    </source>
</evidence>
<dbReference type="Pfam" id="PF08240">
    <property type="entry name" value="ADH_N"/>
    <property type="match status" value="1"/>
</dbReference>
<dbReference type="SUPFAM" id="SSF50129">
    <property type="entry name" value="GroES-like"/>
    <property type="match status" value="1"/>
</dbReference>
<dbReference type="Proteomes" id="UP000002748">
    <property type="component" value="Unassembled WGS sequence"/>
</dbReference>
<evidence type="ECO:0000256" key="1">
    <source>
        <dbReference type="ARBA" id="ARBA00001947"/>
    </source>
</evidence>
<dbReference type="InterPro" id="IPR002328">
    <property type="entry name" value="ADH_Zn_CS"/>
</dbReference>
<dbReference type="InterPro" id="IPR020843">
    <property type="entry name" value="ER"/>
</dbReference>
<dbReference type="Gene3D" id="3.40.50.720">
    <property type="entry name" value="NAD(P)-binding Rossmann-like Domain"/>
    <property type="match status" value="1"/>
</dbReference>
<comment type="similarity">
    <text evidence="2 6">Belongs to the zinc-containing alcohol dehydrogenase family.</text>
</comment>
<dbReference type="VEuPathDB" id="FungiDB:A1Q1_06683"/>
<dbReference type="InterPro" id="IPR013154">
    <property type="entry name" value="ADH-like_N"/>
</dbReference>
<evidence type="ECO:0000259" key="7">
    <source>
        <dbReference type="SMART" id="SM00829"/>
    </source>
</evidence>
<comment type="caution">
    <text evidence="8">The sequence shown here is derived from an EMBL/GenBank/DDBJ whole genome shotgun (WGS) entry which is preliminary data.</text>
</comment>
<keyword evidence="4 6" id="KW-0862">Zinc</keyword>
<dbReference type="Gene3D" id="3.90.180.10">
    <property type="entry name" value="Medium-chain alcohol dehydrogenases, catalytic domain"/>
    <property type="match status" value="1"/>
</dbReference>
<dbReference type="AlphaFoldDB" id="J5RDS6"/>
<dbReference type="OrthoDB" id="5363962at2759"/>
<dbReference type="KEGG" id="tasa:A1Q1_06683"/>
<gene>
    <name evidence="8" type="ORF">A1Q1_06683</name>
</gene>
<dbReference type="HOGENOM" id="CLU_026673_11_0_1"/>
<evidence type="ECO:0000256" key="5">
    <source>
        <dbReference type="ARBA" id="ARBA00023002"/>
    </source>
</evidence>
<protein>
    <submittedName>
        <fullName evidence="8">Putative zinc-binding alcohol dehydrogenase</fullName>
    </submittedName>
</protein>
<dbReference type="SUPFAM" id="SSF51735">
    <property type="entry name" value="NAD(P)-binding Rossmann-fold domains"/>
    <property type="match status" value="1"/>
</dbReference>
<dbReference type="CDD" id="cd08233">
    <property type="entry name" value="butanediol_DH_like"/>
    <property type="match status" value="1"/>
</dbReference>
<dbReference type="RefSeq" id="XP_014183207.1">
    <property type="nucleotide sequence ID" value="XM_014327732.1"/>
</dbReference>
<dbReference type="InterPro" id="IPR036291">
    <property type="entry name" value="NAD(P)-bd_dom_sf"/>
</dbReference>
<accession>J5RDS6</accession>
<name>J5RDS6_TRIAS</name>
<reference evidence="8 9" key="1">
    <citation type="journal article" date="2012" name="Eukaryot. Cell">
        <title>Draft genome sequence of CBS 2479, the standard type strain of Trichosporon asahii.</title>
        <authorList>
            <person name="Yang R.Y."/>
            <person name="Li H.T."/>
            <person name="Zhu H."/>
            <person name="Zhou G.P."/>
            <person name="Wang M."/>
            <person name="Wang L."/>
        </authorList>
    </citation>
    <scope>NUCLEOTIDE SEQUENCE [LARGE SCALE GENOMIC DNA]</scope>
    <source>
        <strain evidence="9">ATCC 90039 / CBS 2479 / JCM 2466 / KCTC 7840 / NCYC 2677 / UAMH 7654</strain>
    </source>
</reference>
<dbReference type="InterPro" id="IPR011032">
    <property type="entry name" value="GroES-like_sf"/>
</dbReference>
<proteinExistence type="inferred from homology"/>
<dbReference type="Pfam" id="PF00107">
    <property type="entry name" value="ADH_zinc_N"/>
    <property type="match status" value="1"/>
</dbReference>
<dbReference type="EMBL" id="ALBS01000035">
    <property type="protein sequence ID" value="EJT52083.1"/>
    <property type="molecule type" value="Genomic_DNA"/>
</dbReference>
<evidence type="ECO:0000313" key="8">
    <source>
        <dbReference type="EMBL" id="EJT52083.1"/>
    </source>
</evidence>
<evidence type="ECO:0000313" key="9">
    <source>
        <dbReference type="Proteomes" id="UP000002748"/>
    </source>
</evidence>
<dbReference type="GO" id="GO:0016491">
    <property type="term" value="F:oxidoreductase activity"/>
    <property type="evidence" value="ECO:0007669"/>
    <property type="project" value="UniProtKB-KW"/>
</dbReference>
<evidence type="ECO:0000256" key="3">
    <source>
        <dbReference type="ARBA" id="ARBA00022723"/>
    </source>
</evidence>
<dbReference type="GeneID" id="25990195"/>
<organism evidence="8 9">
    <name type="scientific">Trichosporon asahii var. asahii (strain ATCC 90039 / CBS 2479 / JCM 2466 / KCTC 7840 / NBRC 103889/ NCYC 2677 / UAMH 7654)</name>
    <name type="common">Yeast</name>
    <dbReference type="NCBI Taxonomy" id="1186058"/>
    <lineage>
        <taxon>Eukaryota</taxon>
        <taxon>Fungi</taxon>
        <taxon>Dikarya</taxon>
        <taxon>Basidiomycota</taxon>
        <taxon>Agaricomycotina</taxon>
        <taxon>Tremellomycetes</taxon>
        <taxon>Trichosporonales</taxon>
        <taxon>Trichosporonaceae</taxon>
        <taxon>Trichosporon</taxon>
    </lineage>
</organism>
<dbReference type="PANTHER" id="PTHR43161:SF26">
    <property type="entry name" value="GALACTITOL 1-PHOSPHATE 5-DEHYDROGENASE"/>
    <property type="match status" value="1"/>
</dbReference>